<dbReference type="CDD" id="cd04048">
    <property type="entry name" value="C2A_Copine"/>
    <property type="match status" value="1"/>
</dbReference>
<dbReference type="CDD" id="cd04047">
    <property type="entry name" value="C2B_Copine"/>
    <property type="match status" value="1"/>
</dbReference>
<dbReference type="InterPro" id="IPR037768">
    <property type="entry name" value="C2B_Copine"/>
</dbReference>
<dbReference type="Gene3D" id="2.60.40.150">
    <property type="entry name" value="C2 domain"/>
    <property type="match status" value="2"/>
</dbReference>
<dbReference type="InterPro" id="IPR035892">
    <property type="entry name" value="C2_domain_sf"/>
</dbReference>
<dbReference type="STRING" id="188477.A0A3S0ZWT1"/>
<dbReference type="PANTHER" id="PTHR10857:SF106">
    <property type="entry name" value="C2 DOMAIN-CONTAINING PROTEIN"/>
    <property type="match status" value="1"/>
</dbReference>
<dbReference type="EMBL" id="RQTK01000095">
    <property type="protein sequence ID" value="RUS87953.1"/>
    <property type="molecule type" value="Genomic_DNA"/>
</dbReference>
<dbReference type="AlphaFoldDB" id="A0A3S0ZWT1"/>
<organism evidence="2 3">
    <name type="scientific">Elysia chlorotica</name>
    <name type="common">Eastern emerald elysia</name>
    <name type="synonym">Sea slug</name>
    <dbReference type="NCBI Taxonomy" id="188477"/>
    <lineage>
        <taxon>Eukaryota</taxon>
        <taxon>Metazoa</taxon>
        <taxon>Spiralia</taxon>
        <taxon>Lophotrochozoa</taxon>
        <taxon>Mollusca</taxon>
        <taxon>Gastropoda</taxon>
        <taxon>Heterobranchia</taxon>
        <taxon>Euthyneura</taxon>
        <taxon>Panpulmonata</taxon>
        <taxon>Sacoglossa</taxon>
        <taxon>Placobranchoidea</taxon>
        <taxon>Plakobranchidae</taxon>
        <taxon>Elysia</taxon>
    </lineage>
</organism>
<dbReference type="Pfam" id="PF00168">
    <property type="entry name" value="C2"/>
    <property type="match status" value="2"/>
</dbReference>
<keyword evidence="3" id="KW-1185">Reference proteome</keyword>
<accession>A0A3S0ZWT1</accession>
<dbReference type="GO" id="GO:0005886">
    <property type="term" value="C:plasma membrane"/>
    <property type="evidence" value="ECO:0007669"/>
    <property type="project" value="TreeGrafter"/>
</dbReference>
<dbReference type="OrthoDB" id="5855668at2759"/>
<feature type="domain" description="C2" evidence="1">
    <location>
        <begin position="1"/>
        <end position="128"/>
    </location>
</feature>
<evidence type="ECO:0000313" key="2">
    <source>
        <dbReference type="EMBL" id="RUS87953.1"/>
    </source>
</evidence>
<reference evidence="2 3" key="1">
    <citation type="submission" date="2019-01" db="EMBL/GenBank/DDBJ databases">
        <title>A draft genome assembly of the solar-powered sea slug Elysia chlorotica.</title>
        <authorList>
            <person name="Cai H."/>
            <person name="Li Q."/>
            <person name="Fang X."/>
            <person name="Li J."/>
            <person name="Curtis N.E."/>
            <person name="Altenburger A."/>
            <person name="Shibata T."/>
            <person name="Feng M."/>
            <person name="Maeda T."/>
            <person name="Schwartz J.A."/>
            <person name="Shigenobu S."/>
            <person name="Lundholm N."/>
            <person name="Nishiyama T."/>
            <person name="Yang H."/>
            <person name="Hasebe M."/>
            <person name="Li S."/>
            <person name="Pierce S.K."/>
            <person name="Wang J."/>
        </authorList>
    </citation>
    <scope>NUCLEOTIDE SEQUENCE [LARGE SCALE GENOMIC DNA]</scope>
    <source>
        <strain evidence="2">EC2010</strain>
        <tissue evidence="2">Whole organism of an adult</tissue>
    </source>
</reference>
<proteinExistence type="predicted"/>
<evidence type="ECO:0000313" key="3">
    <source>
        <dbReference type="Proteomes" id="UP000271974"/>
    </source>
</evidence>
<dbReference type="Proteomes" id="UP000271974">
    <property type="component" value="Unassembled WGS sequence"/>
</dbReference>
<dbReference type="InterPro" id="IPR045052">
    <property type="entry name" value="Copine"/>
</dbReference>
<dbReference type="PANTHER" id="PTHR10857">
    <property type="entry name" value="COPINE"/>
    <property type="match status" value="1"/>
</dbReference>
<name>A0A3S0ZWT1_ELYCH</name>
<dbReference type="GO" id="GO:0005544">
    <property type="term" value="F:calcium-dependent phospholipid binding"/>
    <property type="evidence" value="ECO:0007669"/>
    <property type="project" value="InterPro"/>
</dbReference>
<dbReference type="InterPro" id="IPR000008">
    <property type="entry name" value="C2_dom"/>
</dbReference>
<dbReference type="SMART" id="SM00239">
    <property type="entry name" value="C2"/>
    <property type="match status" value="1"/>
</dbReference>
<evidence type="ECO:0000259" key="1">
    <source>
        <dbReference type="PROSITE" id="PS50004"/>
    </source>
</evidence>
<sequence length="213" mass="24250">MAHLGGGFQAGTAVIPCSKVEISISCRKLRDLDVFSKSDPMCVVYTQDVKSQRYVEYERTETIQDNLNPEFAKKVVIDYFFEEAQRLKFEVYDVDSPSRNLQQHDFIGWAEVTLGEIVGAVGGCVVKKLRSNLQGENGDIVLRAEELGSSKEIAVFHFKASHLDQKNWWGLFGKSDPFLTFYRANEDNTYTVVHRTEVIKNTLNPDWKTFSLP</sequence>
<comment type="caution">
    <text evidence="2">The sequence shown here is derived from an EMBL/GenBank/DDBJ whole genome shotgun (WGS) entry which is preliminary data.</text>
</comment>
<protein>
    <recommendedName>
        <fullName evidence="1">C2 domain-containing protein</fullName>
    </recommendedName>
</protein>
<gene>
    <name evidence="2" type="ORF">EGW08_004231</name>
</gene>
<feature type="non-terminal residue" evidence="2">
    <location>
        <position position="213"/>
    </location>
</feature>
<dbReference type="FunFam" id="2.60.40.150:FF:000099">
    <property type="entry name" value="Copine 3"/>
    <property type="match status" value="1"/>
</dbReference>
<dbReference type="PROSITE" id="PS50004">
    <property type="entry name" value="C2"/>
    <property type="match status" value="1"/>
</dbReference>
<dbReference type="GO" id="GO:0071277">
    <property type="term" value="P:cellular response to calcium ion"/>
    <property type="evidence" value="ECO:0007669"/>
    <property type="project" value="TreeGrafter"/>
</dbReference>
<dbReference type="SUPFAM" id="SSF49562">
    <property type="entry name" value="C2 domain (Calcium/lipid-binding domain, CaLB)"/>
    <property type="match status" value="2"/>
</dbReference>